<name>A0A9N7Y6N9_PLEPL</name>
<sequence length="83" mass="9079">MRRRRRAAVDGTQRCSVSSSTPPEPRETPGGTGRGLRPRKLVILFPPENHQHPTSCVAAFAPKLRVIRDNFSVVTSARKSTGA</sequence>
<protein>
    <submittedName>
        <fullName evidence="2">Uncharacterized protein</fullName>
    </submittedName>
</protein>
<organism evidence="2 3">
    <name type="scientific">Pleuronectes platessa</name>
    <name type="common">European plaice</name>
    <dbReference type="NCBI Taxonomy" id="8262"/>
    <lineage>
        <taxon>Eukaryota</taxon>
        <taxon>Metazoa</taxon>
        <taxon>Chordata</taxon>
        <taxon>Craniata</taxon>
        <taxon>Vertebrata</taxon>
        <taxon>Euteleostomi</taxon>
        <taxon>Actinopterygii</taxon>
        <taxon>Neopterygii</taxon>
        <taxon>Teleostei</taxon>
        <taxon>Neoteleostei</taxon>
        <taxon>Acanthomorphata</taxon>
        <taxon>Carangaria</taxon>
        <taxon>Pleuronectiformes</taxon>
        <taxon>Pleuronectoidei</taxon>
        <taxon>Pleuronectidae</taxon>
        <taxon>Pleuronectes</taxon>
    </lineage>
</organism>
<keyword evidence="3" id="KW-1185">Reference proteome</keyword>
<dbReference type="EMBL" id="CADEAL010000123">
    <property type="protein sequence ID" value="CAB1414751.1"/>
    <property type="molecule type" value="Genomic_DNA"/>
</dbReference>
<dbReference type="Proteomes" id="UP001153269">
    <property type="component" value="Unassembled WGS sequence"/>
</dbReference>
<gene>
    <name evidence="2" type="ORF">PLEPLA_LOCUS2462</name>
</gene>
<evidence type="ECO:0000256" key="1">
    <source>
        <dbReference type="SAM" id="MobiDB-lite"/>
    </source>
</evidence>
<reference evidence="2" key="1">
    <citation type="submission" date="2020-03" db="EMBL/GenBank/DDBJ databases">
        <authorList>
            <person name="Weist P."/>
        </authorList>
    </citation>
    <scope>NUCLEOTIDE SEQUENCE</scope>
</reference>
<evidence type="ECO:0000313" key="2">
    <source>
        <dbReference type="EMBL" id="CAB1414751.1"/>
    </source>
</evidence>
<evidence type="ECO:0000313" key="3">
    <source>
        <dbReference type="Proteomes" id="UP001153269"/>
    </source>
</evidence>
<comment type="caution">
    <text evidence="2">The sequence shown here is derived from an EMBL/GenBank/DDBJ whole genome shotgun (WGS) entry which is preliminary data.</text>
</comment>
<feature type="region of interest" description="Disordered" evidence="1">
    <location>
        <begin position="1"/>
        <end position="38"/>
    </location>
</feature>
<accession>A0A9N7Y6N9</accession>
<proteinExistence type="predicted"/>
<dbReference type="AlphaFoldDB" id="A0A9N7Y6N9"/>